<comment type="caution">
    <text evidence="10">The sequence shown here is derived from an EMBL/GenBank/DDBJ whole genome shotgun (WGS) entry which is preliminary data.</text>
</comment>
<dbReference type="Gene3D" id="3.30.260.10">
    <property type="entry name" value="TCP-1-like chaperonin intermediate domain"/>
    <property type="match status" value="1"/>
</dbReference>
<dbReference type="FunFam" id="3.50.7.10:FF:000001">
    <property type="entry name" value="60 kDa chaperonin"/>
    <property type="match status" value="1"/>
</dbReference>
<comment type="similarity">
    <text evidence="1 6 7">Belongs to the chaperonin (HSP60) family.</text>
</comment>
<feature type="coiled-coil region" evidence="9">
    <location>
        <begin position="340"/>
        <end position="367"/>
    </location>
</feature>
<dbReference type="InterPro" id="IPR018370">
    <property type="entry name" value="Chaperonin_Cpn60_CS"/>
</dbReference>
<name>A0A1G2GZ88_9BACT</name>
<evidence type="ECO:0000256" key="4">
    <source>
        <dbReference type="ARBA" id="ARBA00023186"/>
    </source>
</evidence>
<keyword evidence="2 6" id="KW-0547">Nucleotide-binding</keyword>
<protein>
    <recommendedName>
        <fullName evidence="6">Chaperonin GroEL</fullName>
        <ecNumber evidence="6">5.6.1.7</ecNumber>
    </recommendedName>
    <alternativeName>
        <fullName evidence="6">60 kDa chaperonin</fullName>
    </alternativeName>
    <alternativeName>
        <fullName evidence="6">Chaperonin-60</fullName>
        <shortName evidence="6">Cpn60</shortName>
    </alternativeName>
</protein>
<dbReference type="Proteomes" id="UP000177954">
    <property type="component" value="Unassembled WGS sequence"/>
</dbReference>
<keyword evidence="5 6" id="KW-0413">Isomerase</keyword>
<dbReference type="SUPFAM" id="SSF52029">
    <property type="entry name" value="GroEL apical domain-like"/>
    <property type="match status" value="1"/>
</dbReference>
<dbReference type="NCBIfam" id="NF009487">
    <property type="entry name" value="PRK12849.1"/>
    <property type="match status" value="1"/>
</dbReference>
<dbReference type="CDD" id="cd03344">
    <property type="entry name" value="GroEL"/>
    <property type="match status" value="1"/>
</dbReference>
<accession>A0A1G2GZ88</accession>
<evidence type="ECO:0000256" key="1">
    <source>
        <dbReference type="ARBA" id="ARBA00006607"/>
    </source>
</evidence>
<evidence type="ECO:0000256" key="3">
    <source>
        <dbReference type="ARBA" id="ARBA00022840"/>
    </source>
</evidence>
<dbReference type="GO" id="GO:0140662">
    <property type="term" value="F:ATP-dependent protein folding chaperone"/>
    <property type="evidence" value="ECO:0007669"/>
    <property type="project" value="InterPro"/>
</dbReference>
<comment type="subunit">
    <text evidence="6 8">Forms a cylinder of 14 subunits composed of two heptameric rings stacked back-to-back. Interacts with the co-chaperonin GroES.</text>
</comment>
<dbReference type="HAMAP" id="MF_00600">
    <property type="entry name" value="CH60"/>
    <property type="match status" value="1"/>
</dbReference>
<evidence type="ECO:0000313" key="10">
    <source>
        <dbReference type="EMBL" id="OGZ55527.1"/>
    </source>
</evidence>
<evidence type="ECO:0000256" key="8">
    <source>
        <dbReference type="RuleBase" id="RU000419"/>
    </source>
</evidence>
<dbReference type="InterPro" id="IPR027409">
    <property type="entry name" value="GroEL-like_apical_dom_sf"/>
</dbReference>
<sequence>MAKEIIFNERAREALKKGVDTLANAVKITLGPKGRNVVIEKSFGSPIITNDGVTIAKEIEVADKMENMGVEVVKEVASKTNDVAGDGTTTATLLAQSIFNAGLLELSGSATMPLIVLKNAILSGVSHIVEILKKYAVKIDSKEKWEQVATISAKDPEIGKLIASIIEKVGKDGVVTVEESQTFGISHEIVEGMQFDRGYISPYMITNSERMEAVYEDPKILITDRKISAISDILPILEKLAQSGKKELVIVAEDIEGEALATLVVNKIRGTFNTLAIKAPGYGDRRKEMLEDLAVVTGGQVISEDIGLKLEKAELSQLGEARKVIASKDNTTVVDGKGKREHIEQRAKQIKKQIEESSSEFDKEKLQERYAKLAGGVAVIRVGAATEVEQKEKQHRIEDAVSATKAAIEEGIVPGGGIALLLMSYLLAKDSLGANGDAVDAAYRVLVRALRAPFEQIMLNAGKAPADIKATLEEKWGIAEKAKEFQASKEITRLPQLGYDVAKEEFVNMIDAGIIDPVKVTRSALQNAASAAAMLLTTEAAIANIPEKKDSIAGGMPGGMGGMGMDY</sequence>
<keyword evidence="4 6" id="KW-0143">Chaperone</keyword>
<evidence type="ECO:0000256" key="6">
    <source>
        <dbReference type="HAMAP-Rule" id="MF_00600"/>
    </source>
</evidence>
<keyword evidence="9" id="KW-0175">Coiled coil</keyword>
<evidence type="ECO:0000256" key="2">
    <source>
        <dbReference type="ARBA" id="ARBA00022741"/>
    </source>
</evidence>
<dbReference type="SUPFAM" id="SSF54849">
    <property type="entry name" value="GroEL-intermediate domain like"/>
    <property type="match status" value="1"/>
</dbReference>
<dbReference type="SUPFAM" id="SSF48592">
    <property type="entry name" value="GroEL equatorial domain-like"/>
    <property type="match status" value="1"/>
</dbReference>
<comment type="function">
    <text evidence="6 8">Together with its co-chaperonin GroES, plays an essential role in assisting protein folding. The GroEL-GroES system forms a nano-cage that allows encapsulation of the non-native substrate proteins and provides a physical environment optimized to promote and accelerate protein folding.</text>
</comment>
<dbReference type="AlphaFoldDB" id="A0A1G2GZ88"/>
<dbReference type="GO" id="GO:0051082">
    <property type="term" value="F:unfolded protein binding"/>
    <property type="evidence" value="ECO:0007669"/>
    <property type="project" value="UniProtKB-UniRule"/>
</dbReference>
<dbReference type="InterPro" id="IPR027413">
    <property type="entry name" value="GROEL-like_equatorial_sf"/>
</dbReference>
<comment type="caution">
    <text evidence="6">Lacks conserved residue(s) required for the propagation of feature annotation.</text>
</comment>
<dbReference type="NCBIfam" id="TIGR02348">
    <property type="entry name" value="GroEL"/>
    <property type="match status" value="1"/>
</dbReference>
<dbReference type="Gene3D" id="3.50.7.10">
    <property type="entry name" value="GroEL"/>
    <property type="match status" value="1"/>
</dbReference>
<feature type="binding site" evidence="6">
    <location>
        <begin position="500"/>
        <end position="502"/>
    </location>
    <ligand>
        <name>ATP</name>
        <dbReference type="ChEBI" id="CHEBI:30616"/>
    </ligand>
</feature>
<dbReference type="GO" id="GO:0005737">
    <property type="term" value="C:cytoplasm"/>
    <property type="evidence" value="ECO:0007669"/>
    <property type="project" value="UniProtKB-SubCell"/>
</dbReference>
<feature type="binding site" evidence="6">
    <location>
        <position position="416"/>
    </location>
    <ligand>
        <name>ATP</name>
        <dbReference type="ChEBI" id="CHEBI:30616"/>
    </ligand>
</feature>
<dbReference type="EMBL" id="MHNZ01000032">
    <property type="protein sequence ID" value="OGZ55527.1"/>
    <property type="molecule type" value="Genomic_DNA"/>
</dbReference>
<dbReference type="InterPro" id="IPR027410">
    <property type="entry name" value="TCP-1-like_intermed_sf"/>
</dbReference>
<gene>
    <name evidence="6" type="primary">groEL</name>
    <name evidence="6" type="synonym">groL</name>
    <name evidence="10" type="ORF">A3J04_01560</name>
</gene>
<keyword evidence="3 6" id="KW-0067">ATP-binding</keyword>
<evidence type="ECO:0000256" key="7">
    <source>
        <dbReference type="RuleBase" id="RU000418"/>
    </source>
</evidence>
<comment type="subcellular location">
    <subcellularLocation>
        <location evidence="6">Cytoplasm</location>
    </subcellularLocation>
</comment>
<dbReference type="PRINTS" id="PR00298">
    <property type="entry name" value="CHAPERONIN60"/>
</dbReference>
<dbReference type="Pfam" id="PF00118">
    <property type="entry name" value="Cpn60_TCP1"/>
    <property type="match status" value="1"/>
</dbReference>
<evidence type="ECO:0000256" key="9">
    <source>
        <dbReference type="SAM" id="Coils"/>
    </source>
</evidence>
<feature type="binding site" evidence="6">
    <location>
        <begin position="86"/>
        <end position="90"/>
    </location>
    <ligand>
        <name>ATP</name>
        <dbReference type="ChEBI" id="CHEBI:30616"/>
    </ligand>
</feature>
<dbReference type="GO" id="GO:0042026">
    <property type="term" value="P:protein refolding"/>
    <property type="evidence" value="ECO:0007669"/>
    <property type="project" value="UniProtKB-UniRule"/>
</dbReference>
<feature type="binding site" evidence="6">
    <location>
        <position position="516"/>
    </location>
    <ligand>
        <name>ATP</name>
        <dbReference type="ChEBI" id="CHEBI:30616"/>
    </ligand>
</feature>
<dbReference type="NCBIfam" id="NF000592">
    <property type="entry name" value="PRK00013.1"/>
    <property type="match status" value="1"/>
</dbReference>
<dbReference type="PANTHER" id="PTHR45633">
    <property type="entry name" value="60 KDA HEAT SHOCK PROTEIN, MITOCHONDRIAL"/>
    <property type="match status" value="1"/>
</dbReference>
<dbReference type="NCBIfam" id="NF009489">
    <property type="entry name" value="PRK12851.1"/>
    <property type="match status" value="1"/>
</dbReference>
<dbReference type="Gene3D" id="1.10.560.10">
    <property type="entry name" value="GroEL-like equatorial domain"/>
    <property type="match status" value="1"/>
</dbReference>
<dbReference type="GO" id="GO:0005524">
    <property type="term" value="F:ATP binding"/>
    <property type="evidence" value="ECO:0007669"/>
    <property type="project" value="UniProtKB-UniRule"/>
</dbReference>
<evidence type="ECO:0000313" key="11">
    <source>
        <dbReference type="Proteomes" id="UP000177954"/>
    </source>
</evidence>
<dbReference type="GO" id="GO:0016853">
    <property type="term" value="F:isomerase activity"/>
    <property type="evidence" value="ECO:0007669"/>
    <property type="project" value="UniProtKB-KW"/>
</dbReference>
<dbReference type="InterPro" id="IPR001844">
    <property type="entry name" value="Cpn60/GroEL"/>
</dbReference>
<reference evidence="10 11" key="1">
    <citation type="journal article" date="2016" name="Nat. Commun.">
        <title>Thousands of microbial genomes shed light on interconnected biogeochemical processes in an aquifer system.</title>
        <authorList>
            <person name="Anantharaman K."/>
            <person name="Brown C.T."/>
            <person name="Hug L.A."/>
            <person name="Sharon I."/>
            <person name="Castelle C.J."/>
            <person name="Probst A.J."/>
            <person name="Thomas B.C."/>
            <person name="Singh A."/>
            <person name="Wilkins M.J."/>
            <person name="Karaoz U."/>
            <person name="Brodie E.L."/>
            <person name="Williams K.H."/>
            <person name="Hubbard S.S."/>
            <person name="Banfield J.F."/>
        </authorList>
    </citation>
    <scope>NUCLEOTIDE SEQUENCE [LARGE SCALE GENOMIC DNA]</scope>
</reference>
<feature type="binding site" evidence="6">
    <location>
        <begin position="29"/>
        <end position="32"/>
    </location>
    <ligand>
        <name>ATP</name>
        <dbReference type="ChEBI" id="CHEBI:30616"/>
    </ligand>
</feature>
<dbReference type="EC" id="5.6.1.7" evidence="6"/>
<organism evidence="10 11">
    <name type="scientific">Candidatus Ryanbacteria bacterium RIFCSPLOWO2_02_FULL_47_14</name>
    <dbReference type="NCBI Taxonomy" id="1802129"/>
    <lineage>
        <taxon>Bacteria</taxon>
        <taxon>Candidatus Ryaniibacteriota</taxon>
    </lineage>
</organism>
<dbReference type="STRING" id="1802129.A3J04_01560"/>
<evidence type="ECO:0000256" key="5">
    <source>
        <dbReference type="ARBA" id="ARBA00023235"/>
    </source>
</evidence>
<proteinExistence type="inferred from homology"/>
<dbReference type="NCBIfam" id="NF009488">
    <property type="entry name" value="PRK12850.1"/>
    <property type="match status" value="1"/>
</dbReference>
<keyword evidence="6" id="KW-0963">Cytoplasm</keyword>
<dbReference type="InterPro" id="IPR002423">
    <property type="entry name" value="Cpn60/GroEL/TCP-1"/>
</dbReference>
<dbReference type="PROSITE" id="PS00296">
    <property type="entry name" value="CHAPERONINS_CPN60"/>
    <property type="match status" value="1"/>
</dbReference>